<evidence type="ECO:0000313" key="3">
    <source>
        <dbReference type="Proteomes" id="UP000824120"/>
    </source>
</evidence>
<comment type="caution">
    <text evidence="2">The sequence shown here is derived from an EMBL/GenBank/DDBJ whole genome shotgun (WGS) entry which is preliminary data.</text>
</comment>
<dbReference type="AlphaFoldDB" id="A0A9J5ZDP5"/>
<protein>
    <submittedName>
        <fullName evidence="2">Uncharacterized protein</fullName>
    </submittedName>
</protein>
<name>A0A9J5ZDP5_SOLCO</name>
<feature type="transmembrane region" description="Helical" evidence="1">
    <location>
        <begin position="109"/>
        <end position="130"/>
    </location>
</feature>
<evidence type="ECO:0000313" key="2">
    <source>
        <dbReference type="EMBL" id="KAG5610969.1"/>
    </source>
</evidence>
<keyword evidence="1" id="KW-1133">Transmembrane helix</keyword>
<organism evidence="2 3">
    <name type="scientific">Solanum commersonii</name>
    <name type="common">Commerson's wild potato</name>
    <name type="synonym">Commerson's nightshade</name>
    <dbReference type="NCBI Taxonomy" id="4109"/>
    <lineage>
        <taxon>Eukaryota</taxon>
        <taxon>Viridiplantae</taxon>
        <taxon>Streptophyta</taxon>
        <taxon>Embryophyta</taxon>
        <taxon>Tracheophyta</taxon>
        <taxon>Spermatophyta</taxon>
        <taxon>Magnoliopsida</taxon>
        <taxon>eudicotyledons</taxon>
        <taxon>Gunneridae</taxon>
        <taxon>Pentapetalae</taxon>
        <taxon>asterids</taxon>
        <taxon>lamiids</taxon>
        <taxon>Solanales</taxon>
        <taxon>Solanaceae</taxon>
        <taxon>Solanoideae</taxon>
        <taxon>Solaneae</taxon>
        <taxon>Solanum</taxon>
    </lineage>
</organism>
<evidence type="ECO:0000256" key="1">
    <source>
        <dbReference type="SAM" id="Phobius"/>
    </source>
</evidence>
<keyword evidence="1" id="KW-0812">Transmembrane</keyword>
<dbReference type="EMBL" id="JACXVP010000004">
    <property type="protein sequence ID" value="KAG5610969.1"/>
    <property type="molecule type" value="Genomic_DNA"/>
</dbReference>
<dbReference type="Proteomes" id="UP000824120">
    <property type="component" value="Chromosome 4"/>
</dbReference>
<accession>A0A9J5ZDP5</accession>
<keyword evidence="1" id="KW-0472">Membrane</keyword>
<reference evidence="2 3" key="1">
    <citation type="submission" date="2020-09" db="EMBL/GenBank/DDBJ databases">
        <title>De no assembly of potato wild relative species, Solanum commersonii.</title>
        <authorList>
            <person name="Cho K."/>
        </authorList>
    </citation>
    <scope>NUCLEOTIDE SEQUENCE [LARGE SCALE GENOMIC DNA]</scope>
    <source>
        <strain evidence="2">LZ3.2</strain>
        <tissue evidence="2">Leaf</tissue>
    </source>
</reference>
<proteinExistence type="predicted"/>
<sequence length="139" mass="16323">MKYLVKAAEAGHIGAEYVVSLLQVLMGKEVLKNNGIVAIGRMKATKPKRRALAEFRKNLIDILSNIWILNPIVFLGRQNSNWCSLHHKRSYKNKWRQWPSFDTDDMMRMWIFVVMLVVVMKKLHTLLTFYQLGSRIIYK</sequence>
<dbReference type="OrthoDB" id="1293639at2759"/>
<keyword evidence="3" id="KW-1185">Reference proteome</keyword>
<gene>
    <name evidence="2" type="ORF">H5410_022250</name>
</gene>